<proteinExistence type="predicted"/>
<evidence type="ECO:0000313" key="1">
    <source>
        <dbReference type="EMBL" id="JAH18633.1"/>
    </source>
</evidence>
<accession>A0A0E9QR80</accession>
<sequence>MLTGDLPLKTCRAWGRHSDFLLSPPVLIAHIDQPSSIAYN</sequence>
<reference evidence="1" key="2">
    <citation type="journal article" date="2015" name="Fish Shellfish Immunol.">
        <title>Early steps in the European eel (Anguilla anguilla)-Vibrio vulnificus interaction in the gills: Role of the RtxA13 toxin.</title>
        <authorList>
            <person name="Callol A."/>
            <person name="Pajuelo D."/>
            <person name="Ebbesson L."/>
            <person name="Teles M."/>
            <person name="MacKenzie S."/>
            <person name="Amaro C."/>
        </authorList>
    </citation>
    <scope>NUCLEOTIDE SEQUENCE</scope>
</reference>
<dbReference type="AlphaFoldDB" id="A0A0E9QR80"/>
<dbReference type="EMBL" id="GBXM01089944">
    <property type="protein sequence ID" value="JAH18633.1"/>
    <property type="molecule type" value="Transcribed_RNA"/>
</dbReference>
<name>A0A0E9QR80_ANGAN</name>
<protein>
    <submittedName>
        <fullName evidence="1">Uncharacterized protein</fullName>
    </submittedName>
</protein>
<reference evidence="1" key="1">
    <citation type="submission" date="2014-11" db="EMBL/GenBank/DDBJ databases">
        <authorList>
            <person name="Amaro Gonzalez C."/>
        </authorList>
    </citation>
    <scope>NUCLEOTIDE SEQUENCE</scope>
</reference>
<organism evidence="1">
    <name type="scientific">Anguilla anguilla</name>
    <name type="common">European freshwater eel</name>
    <name type="synonym">Muraena anguilla</name>
    <dbReference type="NCBI Taxonomy" id="7936"/>
    <lineage>
        <taxon>Eukaryota</taxon>
        <taxon>Metazoa</taxon>
        <taxon>Chordata</taxon>
        <taxon>Craniata</taxon>
        <taxon>Vertebrata</taxon>
        <taxon>Euteleostomi</taxon>
        <taxon>Actinopterygii</taxon>
        <taxon>Neopterygii</taxon>
        <taxon>Teleostei</taxon>
        <taxon>Anguilliformes</taxon>
        <taxon>Anguillidae</taxon>
        <taxon>Anguilla</taxon>
    </lineage>
</organism>